<feature type="compositionally biased region" description="Polar residues" evidence="6">
    <location>
        <begin position="51"/>
        <end position="62"/>
    </location>
</feature>
<dbReference type="InterPro" id="IPR045877">
    <property type="entry name" value="ZFP36-like"/>
</dbReference>
<feature type="compositionally biased region" description="Polar residues" evidence="6">
    <location>
        <begin position="513"/>
        <end position="525"/>
    </location>
</feature>
<keyword evidence="4 5" id="KW-0862">Zinc</keyword>
<dbReference type="PANTHER" id="PTHR12547">
    <property type="entry name" value="CCCH ZINC FINGER/TIS11-RELATED"/>
    <property type="match status" value="1"/>
</dbReference>
<feature type="compositionally biased region" description="Polar residues" evidence="6">
    <location>
        <begin position="606"/>
        <end position="626"/>
    </location>
</feature>
<dbReference type="OrthoDB" id="415459at2759"/>
<dbReference type="GO" id="GO:0003729">
    <property type="term" value="F:mRNA binding"/>
    <property type="evidence" value="ECO:0007669"/>
    <property type="project" value="InterPro"/>
</dbReference>
<feature type="zinc finger region" description="C3H1-type" evidence="5">
    <location>
        <begin position="99"/>
        <end position="126"/>
    </location>
</feature>
<sequence>MCAEAVARRKSEVHPCTVEMEGLADVTCIIRSEEVSEKKWEEDEMGRCASGSGQSNATSTSAGGDGHGCREDGPIDGGVDVGCRELKRRPRLKRMKLQFYKTKMCPWMAQGRCLRGLTCQYAHSECELSPLPNLVKTRMCELLTLTGSCPRLASECKFAHTADELRSTEIFARSKMCPLFLSGRCTANENCRYAHSAQELRKASVASALFLQKHPCRHLQANKSVAGTGTGNRGCVTSTNDTILAKKKEENTTNESRTDVSPSSSTTARDFMSIDAHPKFTLRYSSSKSDMTPPVRSFSRRPYSGIPIQRRLMPSVFLCSASGGDALRRLSSCSEAGGGSLSLPSSPKDCAAPGTPTSLPGGGRQMQAIARFYPVPQPPPPDDSAVAVLPTANRIIPSLKEAKACKQKPQLHSGVPKQEDGARPHIGDRLQKYPDRKGRKGSGWSLSGRGTSCSSSRTSLSSLGFAKDSFRGQTDVFASHTEGQGYQRRTRDKQEGPSKISETGTPAPRKASFSETGVETAGSQMQSELTLDAVQTAKNETACSQAGSDDRLGKQVTSPASSGAPRFPSEGQTTETVDPLASTSPATGTQNEEPNRSEGGPLPGCTPSTQEQASNTGWREQQSVQQPAAPDRMPLQRQWRSFSARSRNRGGSSRTSPLPWLAQDRSRQPNGLAVHSNGRSAPVVAIRRSTQVEVADLSRPASGFSHGGTRKPSRARLAGGNAVNLRQLQRPVPTAFVRPVFASVAEQTRPVPAWNFVQTGGYPGSSTPDTWPFSYEGIPGTPIYPCEQSLSSFPYVPDSRLASPDSCMSRTSFSTQSSGSTVATPHGMSSAPYPAAAAGSLLMTCQSRAGNGEAEQGLPQPSVQTESTIRPAGRVILYGSADQAACYSGGCGVGAAFPGGMDRQRQVLYLPHSTLGQSMQSLPLDVILPKLSAEVLKASEPDRYED</sequence>
<feature type="compositionally biased region" description="Low complexity" evidence="6">
    <location>
        <begin position="445"/>
        <end position="460"/>
    </location>
</feature>
<feature type="region of interest" description="Disordered" evidence="6">
    <location>
        <begin position="41"/>
        <end position="71"/>
    </location>
</feature>
<evidence type="ECO:0000313" key="9">
    <source>
        <dbReference type="EMBL" id="CEL69807.1"/>
    </source>
</evidence>
<feature type="region of interest" description="Disordered" evidence="6">
    <location>
        <begin position="333"/>
        <end position="361"/>
    </location>
</feature>
<dbReference type="eggNOG" id="ENOG502SGJ6">
    <property type="taxonomic scope" value="Eukaryota"/>
</dbReference>
<organism evidence="8 10">
    <name type="scientific">Neospora caninum (strain Liverpool)</name>
    <dbReference type="NCBI Taxonomy" id="572307"/>
    <lineage>
        <taxon>Eukaryota</taxon>
        <taxon>Sar</taxon>
        <taxon>Alveolata</taxon>
        <taxon>Apicomplexa</taxon>
        <taxon>Conoidasida</taxon>
        <taxon>Coccidia</taxon>
        <taxon>Eucoccidiorida</taxon>
        <taxon>Eimeriorina</taxon>
        <taxon>Sarcocystidae</taxon>
        <taxon>Neospora</taxon>
    </lineage>
</organism>
<dbReference type="OMA" id="CTANENC"/>
<keyword evidence="2" id="KW-0677">Repeat</keyword>
<reference evidence="8" key="1">
    <citation type="submission" date="2011-02" db="EMBL/GenBank/DDBJ databases">
        <authorList>
            <person name="Aslett M."/>
        </authorList>
    </citation>
    <scope>NUCLEOTIDE SEQUENCE</scope>
    <source>
        <strain evidence="8">Liverpool</strain>
    </source>
</reference>
<gene>
    <name evidence="9" type="ORF">BN1204_055080</name>
    <name evidence="8" type="ORF">NCLIV_055080</name>
</gene>
<proteinExistence type="predicted"/>
<feature type="region of interest" description="Disordered" evidence="6">
    <location>
        <begin position="540"/>
        <end position="679"/>
    </location>
</feature>
<evidence type="ECO:0000256" key="1">
    <source>
        <dbReference type="ARBA" id="ARBA00022723"/>
    </source>
</evidence>
<evidence type="ECO:0000256" key="6">
    <source>
        <dbReference type="SAM" id="MobiDB-lite"/>
    </source>
</evidence>
<dbReference type="InterPro" id="IPR036855">
    <property type="entry name" value="Znf_CCCH_sf"/>
</dbReference>
<name>F0VMY7_NEOCL</name>
<dbReference type="EMBL" id="LN714486">
    <property type="protein sequence ID" value="CEL69807.1"/>
    <property type="molecule type" value="Genomic_DNA"/>
</dbReference>
<evidence type="ECO:0000313" key="8">
    <source>
        <dbReference type="EMBL" id="CBZ55083.1"/>
    </source>
</evidence>
<dbReference type="RefSeq" id="XP_003885111.1">
    <property type="nucleotide sequence ID" value="XM_003885062.1"/>
</dbReference>
<dbReference type="SUPFAM" id="SSF90229">
    <property type="entry name" value="CCCH zinc finger"/>
    <property type="match status" value="2"/>
</dbReference>
<dbReference type="PANTHER" id="PTHR12547:SF18">
    <property type="entry name" value="PROTEIN TIS11"/>
    <property type="match status" value="1"/>
</dbReference>
<dbReference type="GO" id="GO:0008270">
    <property type="term" value="F:zinc ion binding"/>
    <property type="evidence" value="ECO:0007669"/>
    <property type="project" value="UniProtKB-KW"/>
</dbReference>
<feature type="domain" description="C3H1-type" evidence="7">
    <location>
        <begin position="134"/>
        <end position="163"/>
    </location>
</feature>
<keyword evidence="1 5" id="KW-0479">Metal-binding</keyword>
<feature type="zinc finger region" description="C3H1-type" evidence="5">
    <location>
        <begin position="134"/>
        <end position="163"/>
    </location>
</feature>
<feature type="region of interest" description="Disordered" evidence="6">
    <location>
        <begin position="807"/>
        <end position="826"/>
    </location>
</feature>
<evidence type="ECO:0000256" key="2">
    <source>
        <dbReference type="ARBA" id="ARBA00022737"/>
    </source>
</evidence>
<keyword evidence="3 5" id="KW-0863">Zinc-finger</keyword>
<dbReference type="AlphaFoldDB" id="F0VMY7"/>
<protein>
    <submittedName>
        <fullName evidence="8">Putative zinc finger (CCCH type) protein</fullName>
    </submittedName>
    <submittedName>
        <fullName evidence="9">Zinc finger (CCCH type) protein, putative</fullName>
    </submittedName>
</protein>
<feature type="domain" description="C3H1-type" evidence="7">
    <location>
        <begin position="99"/>
        <end position="126"/>
    </location>
</feature>
<feature type="compositionally biased region" description="Polar residues" evidence="6">
    <location>
        <begin position="253"/>
        <end position="268"/>
    </location>
</feature>
<feature type="compositionally biased region" description="Low complexity" evidence="6">
    <location>
        <begin position="640"/>
        <end position="656"/>
    </location>
</feature>
<dbReference type="EMBL" id="FR823392">
    <property type="protein sequence ID" value="CBZ55083.1"/>
    <property type="molecule type" value="Genomic_DNA"/>
</dbReference>
<feature type="region of interest" description="Disordered" evidence="6">
    <location>
        <begin position="477"/>
        <end position="525"/>
    </location>
</feature>
<feature type="compositionally biased region" description="Polar residues" evidence="6">
    <location>
        <begin position="570"/>
        <end position="592"/>
    </location>
</feature>
<dbReference type="Gene3D" id="4.10.1000.10">
    <property type="entry name" value="Zinc finger, CCCH-type"/>
    <property type="match status" value="3"/>
</dbReference>
<dbReference type="PROSITE" id="PS50103">
    <property type="entry name" value="ZF_C3H1"/>
    <property type="match status" value="3"/>
</dbReference>
<feature type="region of interest" description="Disordered" evidence="6">
    <location>
        <begin position="246"/>
        <end position="270"/>
    </location>
</feature>
<evidence type="ECO:0000256" key="5">
    <source>
        <dbReference type="PROSITE-ProRule" id="PRU00723"/>
    </source>
</evidence>
<evidence type="ECO:0000259" key="7">
    <source>
        <dbReference type="PROSITE" id="PS50103"/>
    </source>
</evidence>
<evidence type="ECO:0000313" key="10">
    <source>
        <dbReference type="Proteomes" id="UP000007494"/>
    </source>
</evidence>
<feature type="region of interest" description="Disordered" evidence="6">
    <location>
        <begin position="400"/>
        <end position="460"/>
    </location>
</feature>
<reference evidence="10" key="3">
    <citation type="journal article" date="2012" name="PLoS Pathog.">
        <title>Comparative genomics of the apicomplexan parasites Toxoplasma gondii and Neospora caninum: Coccidia differing in host range and transmission strategy.</title>
        <authorList>
            <person name="Reid A.J."/>
            <person name="Vermont S.J."/>
            <person name="Cotton J.A."/>
            <person name="Harris D."/>
            <person name="Hill-Cawthorne G.A."/>
            <person name="Konen-Waisman S."/>
            <person name="Latham S.M."/>
            <person name="Mourier T."/>
            <person name="Norton R."/>
            <person name="Quail M.A."/>
            <person name="Sanders M."/>
            <person name="Shanmugam D."/>
            <person name="Sohal A."/>
            <person name="Wasmuth J.D."/>
            <person name="Brunk B."/>
            <person name="Grigg M.E."/>
            <person name="Howard J.C."/>
            <person name="Parkinson J."/>
            <person name="Roos D.S."/>
            <person name="Trees A.J."/>
            <person name="Berriman M."/>
            <person name="Pain A."/>
            <person name="Wastling J.M."/>
        </authorList>
    </citation>
    <scope>NUCLEOTIDE SEQUENCE [LARGE SCALE GENOMIC DNA]</scope>
    <source>
        <strain evidence="10">Liverpool</strain>
    </source>
</reference>
<dbReference type="VEuPathDB" id="ToxoDB:NCLIV_055080"/>
<feature type="zinc finger region" description="C3H1-type" evidence="5">
    <location>
        <begin position="171"/>
        <end position="198"/>
    </location>
</feature>
<reference evidence="8" key="2">
    <citation type="submission" date="2011-03" db="EMBL/GenBank/DDBJ databases">
        <title>Comparative genomics and transcriptomics of Neospora caninum and Toxoplasma gondii.</title>
        <authorList>
            <person name="Reid A.J."/>
            <person name="Sohal A."/>
            <person name="Harris D."/>
            <person name="Quail M."/>
            <person name="Sanders M."/>
            <person name="Berriman M."/>
            <person name="Wastling J.M."/>
            <person name="Pain A."/>
        </authorList>
    </citation>
    <scope>NUCLEOTIDE SEQUENCE</scope>
    <source>
        <strain evidence="8">Liverpool</strain>
    </source>
</reference>
<dbReference type="InterPro" id="IPR000571">
    <property type="entry name" value="Znf_CCCH"/>
</dbReference>
<evidence type="ECO:0000256" key="4">
    <source>
        <dbReference type="ARBA" id="ARBA00022833"/>
    </source>
</evidence>
<dbReference type="InParanoid" id="F0VMY7"/>
<dbReference type="GeneID" id="13446798"/>
<evidence type="ECO:0000256" key="3">
    <source>
        <dbReference type="ARBA" id="ARBA00022771"/>
    </source>
</evidence>
<dbReference type="Proteomes" id="UP000007494">
    <property type="component" value="Chromosome XI"/>
</dbReference>
<feature type="domain" description="C3H1-type" evidence="7">
    <location>
        <begin position="171"/>
        <end position="198"/>
    </location>
</feature>
<keyword evidence="10" id="KW-1185">Reference proteome</keyword>
<feature type="compositionally biased region" description="Basic and acidic residues" evidence="6">
    <location>
        <begin position="417"/>
        <end position="436"/>
    </location>
</feature>
<feature type="compositionally biased region" description="Low complexity" evidence="6">
    <location>
        <begin position="807"/>
        <end position="821"/>
    </location>
</feature>
<dbReference type="SMART" id="SM00356">
    <property type="entry name" value="ZnF_C3H1"/>
    <property type="match status" value="3"/>
</dbReference>
<reference evidence="9" key="4">
    <citation type="journal article" date="2015" name="PLoS ONE">
        <title>Comprehensive Evaluation of Toxoplasma gondii VEG and Neospora caninum LIV Genomes with Tachyzoite Stage Transcriptome and Proteome Defines Novel Transcript Features.</title>
        <authorList>
            <person name="Ramaprasad A."/>
            <person name="Mourier T."/>
            <person name="Naeem R."/>
            <person name="Malas T.B."/>
            <person name="Moussa E."/>
            <person name="Panigrahi A."/>
            <person name="Vermont S.J."/>
            <person name="Otto T.D."/>
            <person name="Wastling J."/>
            <person name="Pain A."/>
        </authorList>
    </citation>
    <scope>NUCLEOTIDE SEQUENCE</scope>
    <source>
        <strain evidence="9">Liverpool</strain>
    </source>
</reference>
<accession>F0VMY7</accession>